<protein>
    <submittedName>
        <fullName evidence="3">Nuclear transport factor 2 family protein</fullName>
    </submittedName>
</protein>
<evidence type="ECO:0000256" key="1">
    <source>
        <dbReference type="SAM" id="SignalP"/>
    </source>
</evidence>
<dbReference type="SUPFAM" id="SSF54427">
    <property type="entry name" value="NTF2-like"/>
    <property type="match status" value="1"/>
</dbReference>
<reference evidence="3 4" key="1">
    <citation type="submission" date="2020-12" db="EMBL/GenBank/DDBJ databases">
        <title>Aureibaculum luteum sp. nov. and Aureibaculum flavum sp. nov., novel members of the family Flavobacteriaceae isolated from Antarctic intertidal sediments.</title>
        <authorList>
            <person name="He X."/>
            <person name="Zhang X."/>
        </authorList>
    </citation>
    <scope>NUCLEOTIDE SEQUENCE [LARGE SCALE GENOMIC DNA]</scope>
    <source>
        <strain evidence="3 4">A20</strain>
    </source>
</reference>
<sequence>MKKNISYKLLFLCLLIIGFSSCNIKQKESEKNEISKIENEKAFNSLILKHLNAVQNKDLNTLKSTMSPKGNMELIQPSSEIVYSVDGFMKFHQEWFKVPNWTISTKILSTDIGDKFGVATTEFLYKEPERNGKPYFNRLIVTYTLEKIDNNWYIIKDHASSIEKTIN</sequence>
<organism evidence="3 4">
    <name type="scientific">Aureibaculum flavum</name>
    <dbReference type="NCBI Taxonomy" id="2795986"/>
    <lineage>
        <taxon>Bacteria</taxon>
        <taxon>Pseudomonadati</taxon>
        <taxon>Bacteroidota</taxon>
        <taxon>Flavobacteriia</taxon>
        <taxon>Flavobacteriales</taxon>
        <taxon>Flavobacteriaceae</taxon>
        <taxon>Aureibaculum</taxon>
    </lineage>
</organism>
<keyword evidence="4" id="KW-1185">Reference proteome</keyword>
<comment type="caution">
    <text evidence="3">The sequence shown here is derived from an EMBL/GenBank/DDBJ whole genome shotgun (WGS) entry which is preliminary data.</text>
</comment>
<dbReference type="Gene3D" id="3.10.450.50">
    <property type="match status" value="1"/>
</dbReference>
<dbReference type="InterPro" id="IPR032710">
    <property type="entry name" value="NTF2-like_dom_sf"/>
</dbReference>
<evidence type="ECO:0000259" key="2">
    <source>
        <dbReference type="Pfam" id="PF13474"/>
    </source>
</evidence>
<evidence type="ECO:0000313" key="3">
    <source>
        <dbReference type="EMBL" id="MBJ2176276.1"/>
    </source>
</evidence>
<feature type="domain" description="SnoaL-like" evidence="2">
    <location>
        <begin position="45"/>
        <end position="161"/>
    </location>
</feature>
<keyword evidence="1" id="KW-0732">Signal</keyword>
<feature type="chain" id="PRO_5047486531" evidence="1">
    <location>
        <begin position="25"/>
        <end position="167"/>
    </location>
</feature>
<dbReference type="Proteomes" id="UP000623301">
    <property type="component" value="Unassembled WGS sequence"/>
</dbReference>
<dbReference type="EMBL" id="JAEHFJ010000013">
    <property type="protein sequence ID" value="MBJ2176276.1"/>
    <property type="molecule type" value="Genomic_DNA"/>
</dbReference>
<feature type="signal peptide" evidence="1">
    <location>
        <begin position="1"/>
        <end position="24"/>
    </location>
</feature>
<dbReference type="PROSITE" id="PS51257">
    <property type="entry name" value="PROKAR_LIPOPROTEIN"/>
    <property type="match status" value="1"/>
</dbReference>
<dbReference type="Pfam" id="PF13474">
    <property type="entry name" value="SnoaL_3"/>
    <property type="match status" value="1"/>
</dbReference>
<dbReference type="InterPro" id="IPR037401">
    <property type="entry name" value="SnoaL-like"/>
</dbReference>
<accession>A0ABS0WWC8</accession>
<name>A0ABS0WWC8_9FLAO</name>
<evidence type="ECO:0000313" key="4">
    <source>
        <dbReference type="Proteomes" id="UP000623301"/>
    </source>
</evidence>
<dbReference type="RefSeq" id="WP_198842873.1">
    <property type="nucleotide sequence ID" value="NZ_JAEHFJ010000013.1"/>
</dbReference>
<gene>
    <name evidence="3" type="ORF">JBL43_18640</name>
</gene>
<proteinExistence type="predicted"/>